<dbReference type="EMBL" id="CM020619">
    <property type="protein sequence ID" value="KAK1866301.1"/>
    <property type="molecule type" value="Genomic_DNA"/>
</dbReference>
<dbReference type="Proteomes" id="UP000798662">
    <property type="component" value="Chromosome 2"/>
</dbReference>
<accession>A0ACC3C978</accession>
<name>A0ACC3C978_PYRYE</name>
<gene>
    <name evidence="1" type="ORF">I4F81_008821</name>
</gene>
<protein>
    <submittedName>
        <fullName evidence="1">Uncharacterized protein</fullName>
    </submittedName>
</protein>
<organism evidence="1 2">
    <name type="scientific">Pyropia yezoensis</name>
    <name type="common">Susabi-nori</name>
    <name type="synonym">Porphyra yezoensis</name>
    <dbReference type="NCBI Taxonomy" id="2788"/>
    <lineage>
        <taxon>Eukaryota</taxon>
        <taxon>Rhodophyta</taxon>
        <taxon>Bangiophyceae</taxon>
        <taxon>Bangiales</taxon>
        <taxon>Bangiaceae</taxon>
        <taxon>Pyropia</taxon>
    </lineage>
</organism>
<proteinExistence type="predicted"/>
<evidence type="ECO:0000313" key="1">
    <source>
        <dbReference type="EMBL" id="KAK1866301.1"/>
    </source>
</evidence>
<reference evidence="1" key="1">
    <citation type="submission" date="2019-11" db="EMBL/GenBank/DDBJ databases">
        <title>Nori genome reveals adaptations in red seaweeds to the harsh intertidal environment.</title>
        <authorList>
            <person name="Wang D."/>
            <person name="Mao Y."/>
        </authorList>
    </citation>
    <scope>NUCLEOTIDE SEQUENCE</scope>
    <source>
        <tissue evidence="1">Gametophyte</tissue>
    </source>
</reference>
<keyword evidence="2" id="KW-1185">Reference proteome</keyword>
<comment type="caution">
    <text evidence="1">The sequence shown here is derived from an EMBL/GenBank/DDBJ whole genome shotgun (WGS) entry which is preliminary data.</text>
</comment>
<evidence type="ECO:0000313" key="2">
    <source>
        <dbReference type="Proteomes" id="UP000798662"/>
    </source>
</evidence>
<sequence length="879" mass="89772">MAPLVFPIQPPALLSPLLPPHRPAFVTVAEAPLARRAAAAAAAAAATVTRLPAGRNGGGGGGGGGRGGWGRPPAANRRRLRLPVLAALREDTVAAATVARGDGRLPWRLPPPPPGGRGGTPHTASPPPSAARAVTVAVDAVVAGAVVEPPVGAAAVAPSAGEDLLSSPPPPPPATLRADGAVRMATARSLMASHFGHTHFRPGQEAVLRTLLTGGSGGVGGSAAAIFPTSAGKSLCYQLPALLLEGLTVVVSPLLALMKDQVDGLVARGIPAANLDSTLDGVAVRDVYARVRDGSVRLLYVAPERFKNDRFRRLLRDVHVALFAVDEAHCVSEWGPRFRPDYLRLARAADEVGAARRLALTATASPAVAADIAARFRIDPTAVVRTPFTRSNLTTLVAEVPRRPPLPPGTRAPVVDTHRVEVLASRLRDRPPGRTIVYATTQAGVTALAAALGAALGADTPWAVRPYHAGIGAEERVAVQEWFAAPPQAGAPVRVIVATIAFGMGVDVPDIRYVYHFNLPKSLEGFVQEVGRAGRDGLPATAELLMCEDDVPVIEGFAYGAVPSAGAVRGLVAAVFSPGVAPGDTVHLSVYDLCAELDMRDTVAQQVLAALDFSGGYVRERTPFYDQVTLKAGPAAGTPLAPADAELLATATVGRLNTTLSVTAAAAATGTTVDAVLGRIEALVAAGVYVSAKAAKVHSRLRVVALPTDADALAHQLHAAAVAAADQEVRRLWEVIALAGGSDCMTAALAVRFGDDAEAGGVTAALADGGAPPRSTARCGHCAVCIGGGAAMTPWARPAGAATTTAAVDPARWATVTAAAAVAGLPRDDPAAWARVAAGIASPRLTRLRLTRHPAYGALGEVDYRALLAAATAHCAGGG</sequence>